<sequence>MNPDEKAVNKKKQNETDTEFSAELTGEDHAVKKVQNALFEMYSQAGDSNKEKE</sequence>
<comment type="caution">
    <text evidence="2">The sequence shown here is derived from an EMBL/GenBank/DDBJ whole genome shotgun (WGS) entry which is preliminary data.</text>
</comment>
<dbReference type="RefSeq" id="WP_160801722.1">
    <property type="nucleotide sequence ID" value="NZ_WUUL01000007.1"/>
</dbReference>
<keyword evidence="3" id="KW-1185">Reference proteome</keyword>
<feature type="region of interest" description="Disordered" evidence="1">
    <location>
        <begin position="1"/>
        <end position="27"/>
    </location>
</feature>
<evidence type="ECO:0000313" key="2">
    <source>
        <dbReference type="EMBL" id="MXQ54364.1"/>
    </source>
</evidence>
<gene>
    <name evidence="2" type="ORF">GSM42_11705</name>
</gene>
<evidence type="ECO:0000313" key="3">
    <source>
        <dbReference type="Proteomes" id="UP000430692"/>
    </source>
</evidence>
<dbReference type="AlphaFoldDB" id="A0A6I4W0Z3"/>
<name>A0A6I4W0Z3_9BACL</name>
<accession>A0A6I4W0Z3</accession>
<feature type="compositionally biased region" description="Basic and acidic residues" evidence="1">
    <location>
        <begin position="1"/>
        <end position="15"/>
    </location>
</feature>
<dbReference type="Proteomes" id="UP000430692">
    <property type="component" value="Unassembled WGS sequence"/>
</dbReference>
<reference evidence="2 3" key="1">
    <citation type="submission" date="2019-12" db="EMBL/GenBank/DDBJ databases">
        <title>Whole-genome analyses of novel actinobacteria.</title>
        <authorList>
            <person name="Sahin N."/>
            <person name="Saygin H."/>
        </authorList>
    </citation>
    <scope>NUCLEOTIDE SEQUENCE [LARGE SCALE GENOMIC DNA]</scope>
    <source>
        <strain evidence="2 3">KC615</strain>
    </source>
</reference>
<organism evidence="2 3">
    <name type="scientific">Shimazuella alba</name>
    <dbReference type="NCBI Taxonomy" id="2690964"/>
    <lineage>
        <taxon>Bacteria</taxon>
        <taxon>Bacillati</taxon>
        <taxon>Bacillota</taxon>
        <taxon>Bacilli</taxon>
        <taxon>Bacillales</taxon>
        <taxon>Thermoactinomycetaceae</taxon>
        <taxon>Shimazuella</taxon>
    </lineage>
</organism>
<protein>
    <submittedName>
        <fullName evidence="2">Uncharacterized protein</fullName>
    </submittedName>
</protein>
<proteinExistence type="predicted"/>
<dbReference type="EMBL" id="WUUL01000007">
    <property type="protein sequence ID" value="MXQ54364.1"/>
    <property type="molecule type" value="Genomic_DNA"/>
</dbReference>
<evidence type="ECO:0000256" key="1">
    <source>
        <dbReference type="SAM" id="MobiDB-lite"/>
    </source>
</evidence>